<dbReference type="Proteomes" id="UP000251577">
    <property type="component" value="Unassembled WGS sequence"/>
</dbReference>
<dbReference type="InterPro" id="IPR026881">
    <property type="entry name" value="WYL_dom"/>
</dbReference>
<name>A0A364V4E9_9CORY</name>
<comment type="caution">
    <text evidence="3">The sequence shown here is derived from an EMBL/GenBank/DDBJ whole genome shotgun (WGS) entry which is preliminary data.</text>
</comment>
<dbReference type="RefSeq" id="WP_113631217.1">
    <property type="nucleotide sequence ID" value="NZ_QHCV01000085.1"/>
</dbReference>
<evidence type="ECO:0000313" key="3">
    <source>
        <dbReference type="EMBL" id="RAV31497.1"/>
    </source>
</evidence>
<reference evidence="3 4" key="1">
    <citation type="journal article" date="2018" name="Syst. Appl. Microbiol.">
        <title>Corynebacterium heidelbergense sp. nov., isolated from the preen glands of Egyptian geese (Alopochen aegyptiacus).</title>
        <authorList>
            <person name="Braun M.S."/>
            <person name="Wang E."/>
            <person name="Zimmermann S."/>
            <person name="Wink M."/>
        </authorList>
    </citation>
    <scope>NUCLEOTIDE SEQUENCE [LARGE SCALE GENOMIC DNA]</scope>
    <source>
        <strain evidence="3 4">647</strain>
    </source>
</reference>
<keyword evidence="4" id="KW-1185">Reference proteome</keyword>
<dbReference type="PANTHER" id="PTHR34580">
    <property type="match status" value="1"/>
</dbReference>
<dbReference type="PROSITE" id="PS52050">
    <property type="entry name" value="WYL"/>
    <property type="match status" value="1"/>
</dbReference>
<proteinExistence type="predicted"/>
<dbReference type="Pfam" id="PF13280">
    <property type="entry name" value="WYL"/>
    <property type="match status" value="1"/>
</dbReference>
<dbReference type="PANTHER" id="PTHR34580:SF3">
    <property type="entry name" value="PROTEIN PAFB"/>
    <property type="match status" value="1"/>
</dbReference>
<accession>A0A364V4E9</accession>
<evidence type="ECO:0000259" key="1">
    <source>
        <dbReference type="Pfam" id="PF13280"/>
    </source>
</evidence>
<sequence length="353" mass="38670">MAAHGQSPSPRAGRNEPGSVTWAAGASRLFNLVIALINEPGPRSLSWIRDHVEGYAGNPESSRKKLARDRATLQRMGIYIVEHSDGRRSADPEEGHLWSLSAEDAFLPAIEFSEDELSVLAAATRWRHEGELAEAADSAYLKLAGAGVRRSAGDTTVMNVPEGTELSPESVDAIFRALDRKLQVELTYRPSVLDEEQTRVLEPWAYGAIDGRMYVTGYDVDRGAQRTFRLSRVTSVRVLPAFARAGTPELPDQELIERGLRTARVRVSARIRFTGPGAGELRRIAVPEQGPAHHEGAECTIDTQPVDREWLVRTAAAYAPTAIVEAPADVVEDVLVLLRRAHRLTAPTGEEES</sequence>
<protein>
    <submittedName>
        <fullName evidence="3">WYL domain-containing protein</fullName>
    </submittedName>
</protein>
<dbReference type="InterPro" id="IPR051534">
    <property type="entry name" value="CBASS_pafABC_assoc_protein"/>
</dbReference>
<evidence type="ECO:0000259" key="2">
    <source>
        <dbReference type="Pfam" id="PF25583"/>
    </source>
</evidence>
<gene>
    <name evidence="3" type="ORF">DLJ54_08025</name>
</gene>
<feature type="domain" description="WYL" evidence="1">
    <location>
        <begin position="171"/>
        <end position="238"/>
    </location>
</feature>
<dbReference type="AlphaFoldDB" id="A0A364V4E9"/>
<evidence type="ECO:0000313" key="4">
    <source>
        <dbReference type="Proteomes" id="UP000251577"/>
    </source>
</evidence>
<feature type="domain" description="WCX" evidence="2">
    <location>
        <begin position="266"/>
        <end position="341"/>
    </location>
</feature>
<dbReference type="InterPro" id="IPR057727">
    <property type="entry name" value="WCX_dom"/>
</dbReference>
<organism evidence="3 4">
    <name type="scientific">Corynebacterium heidelbergense</name>
    <dbReference type="NCBI Taxonomy" id="2055947"/>
    <lineage>
        <taxon>Bacteria</taxon>
        <taxon>Bacillati</taxon>
        <taxon>Actinomycetota</taxon>
        <taxon>Actinomycetes</taxon>
        <taxon>Mycobacteriales</taxon>
        <taxon>Corynebacteriaceae</taxon>
        <taxon>Corynebacterium</taxon>
    </lineage>
</organism>
<dbReference type="EMBL" id="QHCV01000085">
    <property type="protein sequence ID" value="RAV31497.1"/>
    <property type="molecule type" value="Genomic_DNA"/>
</dbReference>
<dbReference type="Pfam" id="PF25583">
    <property type="entry name" value="WCX"/>
    <property type="match status" value="1"/>
</dbReference>